<evidence type="ECO:0000313" key="1">
    <source>
        <dbReference type="EMBL" id="OAP41364.1"/>
    </source>
</evidence>
<dbReference type="PANTHER" id="PTHR39175:SF1">
    <property type="entry name" value="FAMILY PROTEIN, PUTATIVE (AFU_ORTHOLOGUE AFUA_3G15060)-RELATED"/>
    <property type="match status" value="1"/>
</dbReference>
<dbReference type="OrthoDB" id="9813630at2"/>
<reference evidence="1 2" key="1">
    <citation type="journal article" date="2016" name="Int. J. Syst. Evol. Microbiol.">
        <title>Ensifer glycinis sp. nov., an novel rhizobial species associated with Glycine spp.</title>
        <authorList>
            <person name="Yan H."/>
            <person name="Yan J."/>
            <person name="Sui X.H."/>
            <person name="Wang E.T."/>
            <person name="Chen W.X."/>
            <person name="Zhang X.X."/>
            <person name="Chen W.F."/>
        </authorList>
    </citation>
    <scope>NUCLEOTIDE SEQUENCE [LARGE SCALE GENOMIC DNA]</scope>
    <source>
        <strain evidence="1 2">CCBAU 23380</strain>
    </source>
</reference>
<accession>A0A178Y1Z0</accession>
<gene>
    <name evidence="1" type="ORF">AU381_05700</name>
</gene>
<dbReference type="RefSeq" id="WP_064241655.1">
    <property type="nucleotide sequence ID" value="NZ_LPUX01000053.1"/>
</dbReference>
<keyword evidence="2" id="KW-1185">Reference proteome</keyword>
<proteinExistence type="predicted"/>
<dbReference type="InterPro" id="IPR029068">
    <property type="entry name" value="Glyas_Bleomycin-R_OHBP_Dase"/>
</dbReference>
<dbReference type="Proteomes" id="UP000094025">
    <property type="component" value="Unassembled WGS sequence"/>
</dbReference>
<dbReference type="SUPFAM" id="SSF54593">
    <property type="entry name" value="Glyoxalase/Bleomycin resistance protein/Dihydroxybiphenyl dioxygenase"/>
    <property type="match status" value="1"/>
</dbReference>
<name>A0A178Y1Z0_9HYPH</name>
<sequence length="126" mass="13689">MPQGTSGKVVTIHHVQLAMPEGGEAEARRFYAGLLAIPEVAKPPNLAARGCWFEQVGLKIHLGVEKDFLPARKAHPAFIVDDLFVLIARLQAAGFGVTEGEALPELVRCYVNDAFGKRIELLQSVV</sequence>
<protein>
    <submittedName>
        <fullName evidence="1">Glyoxalase</fullName>
    </submittedName>
</protein>
<dbReference type="Gene3D" id="3.10.180.10">
    <property type="entry name" value="2,3-Dihydroxybiphenyl 1,2-Dioxygenase, domain 1"/>
    <property type="match status" value="1"/>
</dbReference>
<dbReference type="AlphaFoldDB" id="A0A178Y1Z0"/>
<dbReference type="EMBL" id="LPUX01000053">
    <property type="protein sequence ID" value="OAP41364.1"/>
    <property type="molecule type" value="Genomic_DNA"/>
</dbReference>
<dbReference type="PANTHER" id="PTHR39175">
    <property type="entry name" value="FAMILY PROTEIN, PUTATIVE (AFU_ORTHOLOGUE AFUA_3G15060)-RELATED"/>
    <property type="match status" value="1"/>
</dbReference>
<organism evidence="1 2">
    <name type="scientific">Sinorhizobium glycinis</name>
    <dbReference type="NCBI Taxonomy" id="1472378"/>
    <lineage>
        <taxon>Bacteria</taxon>
        <taxon>Pseudomonadati</taxon>
        <taxon>Pseudomonadota</taxon>
        <taxon>Alphaproteobacteria</taxon>
        <taxon>Hyphomicrobiales</taxon>
        <taxon>Rhizobiaceae</taxon>
        <taxon>Sinorhizobium/Ensifer group</taxon>
        <taxon>Sinorhizobium</taxon>
    </lineage>
</organism>
<dbReference type="STRING" id="1472378.AU381_05700"/>
<comment type="caution">
    <text evidence="1">The sequence shown here is derived from an EMBL/GenBank/DDBJ whole genome shotgun (WGS) entry which is preliminary data.</text>
</comment>
<evidence type="ECO:0000313" key="2">
    <source>
        <dbReference type="Proteomes" id="UP000094025"/>
    </source>
</evidence>